<dbReference type="Proteomes" id="UP000261739">
    <property type="component" value="Unassembled WGS sequence"/>
</dbReference>
<evidence type="ECO:0000313" key="1">
    <source>
        <dbReference type="EMBL" id="HCT14037.1"/>
    </source>
</evidence>
<feature type="non-terminal residue" evidence="1">
    <location>
        <position position="53"/>
    </location>
</feature>
<name>A0A3D4SYD7_9CORY</name>
<evidence type="ECO:0000313" key="2">
    <source>
        <dbReference type="Proteomes" id="UP000261739"/>
    </source>
</evidence>
<protein>
    <submittedName>
        <fullName evidence="1">Fe-S cluster assembly protein SufB</fullName>
    </submittedName>
</protein>
<proteinExistence type="predicted"/>
<comment type="caution">
    <text evidence="1">The sequence shown here is derived from an EMBL/GenBank/DDBJ whole genome shotgun (WGS) entry which is preliminary data.</text>
</comment>
<accession>A0A3D4SYD7</accession>
<gene>
    <name evidence="1" type="ORF">DIW82_04375</name>
</gene>
<reference evidence="1 2" key="1">
    <citation type="journal article" date="2018" name="Nat. Biotechnol.">
        <title>A standardized bacterial taxonomy based on genome phylogeny substantially revises the tree of life.</title>
        <authorList>
            <person name="Parks D.H."/>
            <person name="Chuvochina M."/>
            <person name="Waite D.W."/>
            <person name="Rinke C."/>
            <person name="Skarshewski A."/>
            <person name="Chaumeil P.A."/>
            <person name="Hugenholtz P."/>
        </authorList>
    </citation>
    <scope>NUCLEOTIDE SEQUENCE [LARGE SCALE GENOMIC DNA]</scope>
    <source>
        <strain evidence="1">UBA11247</strain>
    </source>
</reference>
<sequence length="53" mass="5652">MTQAAQTPPSAVEEARLAKNQEKLRADDAIVDSMGGGYEYGWHDSDAAGKDAQ</sequence>
<dbReference type="AlphaFoldDB" id="A0A3D4SYD7"/>
<organism evidence="1 2">
    <name type="scientific">Corynebacterium nuruki</name>
    <dbReference type="NCBI Taxonomy" id="1032851"/>
    <lineage>
        <taxon>Bacteria</taxon>
        <taxon>Bacillati</taxon>
        <taxon>Actinomycetota</taxon>
        <taxon>Actinomycetes</taxon>
        <taxon>Mycobacteriales</taxon>
        <taxon>Corynebacteriaceae</taxon>
        <taxon>Corynebacterium</taxon>
    </lineage>
</organism>
<dbReference type="EMBL" id="DQID01000123">
    <property type="protein sequence ID" value="HCT14037.1"/>
    <property type="molecule type" value="Genomic_DNA"/>
</dbReference>